<dbReference type="OrthoDB" id="431691at2759"/>
<comment type="similarity">
    <text evidence="1">Belongs to the bacterial ribosomal protein bL34 family.</text>
</comment>
<dbReference type="GO" id="GO:0006412">
    <property type="term" value="P:translation"/>
    <property type="evidence" value="ECO:0007669"/>
    <property type="project" value="InterPro"/>
</dbReference>
<dbReference type="GO" id="GO:0005762">
    <property type="term" value="C:mitochondrial large ribosomal subunit"/>
    <property type="evidence" value="ECO:0007669"/>
    <property type="project" value="TreeGrafter"/>
</dbReference>
<dbReference type="InterPro" id="IPR020939">
    <property type="entry name" value="Ribosomal_bL34_CS"/>
</dbReference>
<keyword evidence="3" id="KW-0687">Ribonucleoprotein</keyword>
<gene>
    <name evidence="4" type="ORF">F511_25931</name>
</gene>
<name>A0A2Z7BI58_9LAMI</name>
<dbReference type="GO" id="GO:0003735">
    <property type="term" value="F:structural constituent of ribosome"/>
    <property type="evidence" value="ECO:0007669"/>
    <property type="project" value="InterPro"/>
</dbReference>
<dbReference type="PROSITE" id="PS00784">
    <property type="entry name" value="RIBOSOMAL_L34"/>
    <property type="match status" value="1"/>
</dbReference>
<dbReference type="Pfam" id="PF00468">
    <property type="entry name" value="Ribosomal_L34"/>
    <property type="match status" value="1"/>
</dbReference>
<keyword evidence="2" id="KW-0689">Ribosomal protein</keyword>
<dbReference type="PANTHER" id="PTHR14503">
    <property type="entry name" value="MITOCHONDRIAL RIBOSOMAL PROTEIN 34 FAMILY MEMBER"/>
    <property type="match status" value="1"/>
</dbReference>
<proteinExistence type="inferred from homology"/>
<sequence>MASSKTLIRSGVSLMARVIRTNPTPFLSASSEIVAAPPRILPSPPLYFPRYQNEADSTAKLSSHGFLYPSGLPFIPFFLPQEDSSPDEPLHLFPKRTYQPSNIKRKRTHGFFAR</sequence>
<reference evidence="4 5" key="1">
    <citation type="journal article" date="2015" name="Proc. Natl. Acad. Sci. U.S.A.">
        <title>The resurrection genome of Boea hygrometrica: A blueprint for survival of dehydration.</title>
        <authorList>
            <person name="Xiao L."/>
            <person name="Yang G."/>
            <person name="Zhang L."/>
            <person name="Yang X."/>
            <person name="Zhao S."/>
            <person name="Ji Z."/>
            <person name="Zhou Q."/>
            <person name="Hu M."/>
            <person name="Wang Y."/>
            <person name="Chen M."/>
            <person name="Xu Y."/>
            <person name="Jin H."/>
            <person name="Xiao X."/>
            <person name="Hu G."/>
            <person name="Bao F."/>
            <person name="Hu Y."/>
            <person name="Wan P."/>
            <person name="Li L."/>
            <person name="Deng X."/>
            <person name="Kuang T."/>
            <person name="Xiang C."/>
            <person name="Zhu J.K."/>
            <person name="Oliver M.J."/>
            <person name="He Y."/>
        </authorList>
    </citation>
    <scope>NUCLEOTIDE SEQUENCE [LARGE SCALE GENOMIC DNA]</scope>
    <source>
        <strain evidence="5">cv. XS01</strain>
    </source>
</reference>
<evidence type="ECO:0008006" key="6">
    <source>
        <dbReference type="Google" id="ProtNLM"/>
    </source>
</evidence>
<organism evidence="4 5">
    <name type="scientific">Dorcoceras hygrometricum</name>
    <dbReference type="NCBI Taxonomy" id="472368"/>
    <lineage>
        <taxon>Eukaryota</taxon>
        <taxon>Viridiplantae</taxon>
        <taxon>Streptophyta</taxon>
        <taxon>Embryophyta</taxon>
        <taxon>Tracheophyta</taxon>
        <taxon>Spermatophyta</taxon>
        <taxon>Magnoliopsida</taxon>
        <taxon>eudicotyledons</taxon>
        <taxon>Gunneridae</taxon>
        <taxon>Pentapetalae</taxon>
        <taxon>asterids</taxon>
        <taxon>lamiids</taxon>
        <taxon>Lamiales</taxon>
        <taxon>Gesneriaceae</taxon>
        <taxon>Didymocarpoideae</taxon>
        <taxon>Trichosporeae</taxon>
        <taxon>Loxocarpinae</taxon>
        <taxon>Dorcoceras</taxon>
    </lineage>
</organism>
<evidence type="ECO:0000256" key="3">
    <source>
        <dbReference type="ARBA" id="ARBA00023274"/>
    </source>
</evidence>
<dbReference type="AlphaFoldDB" id="A0A2Z7BI58"/>
<evidence type="ECO:0000313" key="4">
    <source>
        <dbReference type="EMBL" id="KZV31818.1"/>
    </source>
</evidence>
<keyword evidence="5" id="KW-1185">Reference proteome</keyword>
<evidence type="ECO:0000256" key="2">
    <source>
        <dbReference type="ARBA" id="ARBA00022980"/>
    </source>
</evidence>
<evidence type="ECO:0000313" key="5">
    <source>
        <dbReference type="Proteomes" id="UP000250235"/>
    </source>
</evidence>
<dbReference type="PANTHER" id="PTHR14503:SF12">
    <property type="entry name" value="RIBOSOMAL PROTEIN L34"/>
    <property type="match status" value="1"/>
</dbReference>
<dbReference type="Gene3D" id="1.10.287.3980">
    <property type="match status" value="1"/>
</dbReference>
<dbReference type="InterPro" id="IPR000271">
    <property type="entry name" value="Ribosomal_bL34"/>
</dbReference>
<dbReference type="Proteomes" id="UP000250235">
    <property type="component" value="Unassembled WGS sequence"/>
</dbReference>
<evidence type="ECO:0000256" key="1">
    <source>
        <dbReference type="ARBA" id="ARBA00010111"/>
    </source>
</evidence>
<accession>A0A2Z7BI58</accession>
<dbReference type="EMBL" id="KV007434">
    <property type="protein sequence ID" value="KZV31818.1"/>
    <property type="molecule type" value="Genomic_DNA"/>
</dbReference>
<protein>
    <recommendedName>
        <fullName evidence="6">Ribosomal protein L34</fullName>
    </recommendedName>
</protein>